<feature type="compositionally biased region" description="Basic and acidic residues" evidence="1">
    <location>
        <begin position="248"/>
        <end position="262"/>
    </location>
</feature>
<feature type="region of interest" description="Disordered" evidence="1">
    <location>
        <begin position="1"/>
        <end position="20"/>
    </location>
</feature>
<accession>A0AB33KGX9</accession>
<sequence>MTIMTRMPVPHAGHGHNRHDFELGGQAEYLPATKEEDLVTRIDSVRAATDSAKDSAQHAAEVVAPYADTAKEQAAHYAHEARVRLAPKVTKAAQQARVQYASHLAPRLEQARSHVPPRVDEAAHRAAVSTRKAARSAADYTAPRVEHARSVALPVAEQASARSAAALAALRTQVTAKEIQKLARKHRRRAKAGRAAKGFLVLGVLAGGAYAAWRWWDKQANPDWLVEPPVATEVGDERSPLSSVDGSSRADLDPEVKAKQDEAESGGGNTPGLDDRP</sequence>
<dbReference type="InterPro" id="IPR035214">
    <property type="entry name" value="DUF5324"/>
</dbReference>
<proteinExistence type="predicted"/>
<dbReference type="AlphaFoldDB" id="A0AB33KGX9"/>
<feature type="transmembrane region" description="Helical" evidence="2">
    <location>
        <begin position="195"/>
        <end position="216"/>
    </location>
</feature>
<evidence type="ECO:0000256" key="2">
    <source>
        <dbReference type="SAM" id="Phobius"/>
    </source>
</evidence>
<dbReference type="EMBL" id="AP035884">
    <property type="protein sequence ID" value="BFP53866.1"/>
    <property type="molecule type" value="Genomic_DNA"/>
</dbReference>
<dbReference type="Pfam" id="PF17258">
    <property type="entry name" value="DUF5324"/>
    <property type="match status" value="1"/>
</dbReference>
<keyword evidence="2" id="KW-0812">Transmembrane</keyword>
<dbReference type="KEGG" id="stcm:SCMC78_36730"/>
<feature type="region of interest" description="Disordered" evidence="1">
    <location>
        <begin position="229"/>
        <end position="277"/>
    </location>
</feature>
<evidence type="ECO:0000256" key="1">
    <source>
        <dbReference type="SAM" id="MobiDB-lite"/>
    </source>
</evidence>
<evidence type="ECO:0000313" key="3">
    <source>
        <dbReference type="EMBL" id="BFP53866.1"/>
    </source>
</evidence>
<name>A0AB33KGX9_9ACTN</name>
<reference evidence="3" key="1">
    <citation type="submission" date="2024-07" db="EMBL/GenBank/DDBJ databases">
        <title>Complete genome sequences of cellulolytic bacteria, Kitasatospora sp. CMC57 and Streptomyces sp. CMC78, isolated from Japanese agricultural soil.</title>
        <authorList>
            <person name="Hashimoto T."/>
            <person name="Ito M."/>
            <person name="Iwamoto M."/>
            <person name="Fukahori D."/>
            <person name="Shoda T."/>
            <person name="Sakoda M."/>
            <person name="Morohoshi T."/>
            <person name="Mitsuboshi M."/>
            <person name="Nishizawa T."/>
        </authorList>
    </citation>
    <scope>NUCLEOTIDE SEQUENCE</scope>
    <source>
        <strain evidence="3">CMC78</strain>
    </source>
</reference>
<dbReference type="Gene3D" id="1.20.5.1230">
    <property type="entry name" value="Apolipoprotein A-I"/>
    <property type="match status" value="1"/>
</dbReference>
<keyword evidence="2" id="KW-1133">Transmembrane helix</keyword>
<organism evidence="3">
    <name type="scientific">Streptomyces sp. CMC78</name>
    <dbReference type="NCBI Taxonomy" id="3231512"/>
    <lineage>
        <taxon>Bacteria</taxon>
        <taxon>Bacillati</taxon>
        <taxon>Actinomycetota</taxon>
        <taxon>Actinomycetes</taxon>
        <taxon>Kitasatosporales</taxon>
        <taxon>Streptomycetaceae</taxon>
        <taxon>Streptomyces</taxon>
    </lineage>
</organism>
<gene>
    <name evidence="3" type="ORF">SCMC78_36730</name>
</gene>
<protein>
    <submittedName>
        <fullName evidence="3">DUF5324 family protein</fullName>
    </submittedName>
</protein>
<keyword evidence="2" id="KW-0472">Membrane</keyword>